<gene>
    <name evidence="6" type="ORF">PARMNEM_LOCUS8066</name>
</gene>
<evidence type="ECO:0000256" key="1">
    <source>
        <dbReference type="ARBA" id="ARBA00023002"/>
    </source>
</evidence>
<proteinExistence type="inferred from homology"/>
<comment type="similarity">
    <text evidence="3">Belongs to the D-isomer specific 2-hydroxyacid dehydrogenase family.</text>
</comment>
<sequence>MNYKGLVAVAPYLFNSGTLCKFIRNMSGTGKYQVYVTRSDMPHGGIELLKKQCNLKLWDQPSPVPRSEFLKSVGGANGIFCSLTDKIDKDVLDAAGPTLKVVATISVGYDHIDVQECRKRGIRIGYTPDVLTDATAELTLALLLSTSRRLPEAQHEAKTGGWVSWAPTWMTGPGLAGSTVGIVGFGRIGQAVARRVKSFNTKRILYYNRSEKTEAKETGAIKVTFDELLTQSDFVICCCALVPDTKELFNKAAFEKMKRTAIFINTSRGGTVDQSALIEALQNNTIRAAGLDVTTPEPLPLDSPLFKLKNCVVLPHIGSASIEARNTMSELTANNILAALNESEMPAELK</sequence>
<dbReference type="Gene3D" id="3.40.50.720">
    <property type="entry name" value="NAD(P)-binding Rossmann-like Domain"/>
    <property type="match status" value="2"/>
</dbReference>
<dbReference type="GO" id="GO:0008465">
    <property type="term" value="F:hydroxypyruvate reductase (NADH) activity"/>
    <property type="evidence" value="ECO:0007669"/>
    <property type="project" value="TreeGrafter"/>
</dbReference>
<dbReference type="SUPFAM" id="SSF52283">
    <property type="entry name" value="Formate/glycerate dehydrogenase catalytic domain-like"/>
    <property type="match status" value="1"/>
</dbReference>
<evidence type="ECO:0000256" key="2">
    <source>
        <dbReference type="ARBA" id="ARBA00073306"/>
    </source>
</evidence>
<evidence type="ECO:0000313" key="6">
    <source>
        <dbReference type="EMBL" id="CAK1587207.1"/>
    </source>
</evidence>
<dbReference type="FunFam" id="3.40.50.720:FF:000026">
    <property type="entry name" value="Glyoxylate/hydroxypyruvate reductase B"/>
    <property type="match status" value="1"/>
</dbReference>
<evidence type="ECO:0000259" key="5">
    <source>
        <dbReference type="Pfam" id="PF02826"/>
    </source>
</evidence>
<protein>
    <recommendedName>
        <fullName evidence="2">Glyoxylate reductase/hydroxypyruvate reductase</fullName>
    </recommendedName>
</protein>
<dbReference type="InterPro" id="IPR050223">
    <property type="entry name" value="D-isomer_2-hydroxyacid_DH"/>
</dbReference>
<comment type="caution">
    <text evidence="6">The sequence shown here is derived from an EMBL/GenBank/DDBJ whole genome shotgun (WGS) entry which is preliminary data.</text>
</comment>
<accession>A0AAV1KZK3</accession>
<dbReference type="Pfam" id="PF02826">
    <property type="entry name" value="2-Hacid_dh_C"/>
    <property type="match status" value="1"/>
</dbReference>
<dbReference type="GO" id="GO:0051287">
    <property type="term" value="F:NAD binding"/>
    <property type="evidence" value="ECO:0007669"/>
    <property type="project" value="InterPro"/>
</dbReference>
<organism evidence="6 7">
    <name type="scientific">Parnassius mnemosyne</name>
    <name type="common">clouded apollo</name>
    <dbReference type="NCBI Taxonomy" id="213953"/>
    <lineage>
        <taxon>Eukaryota</taxon>
        <taxon>Metazoa</taxon>
        <taxon>Ecdysozoa</taxon>
        <taxon>Arthropoda</taxon>
        <taxon>Hexapoda</taxon>
        <taxon>Insecta</taxon>
        <taxon>Pterygota</taxon>
        <taxon>Neoptera</taxon>
        <taxon>Endopterygota</taxon>
        <taxon>Lepidoptera</taxon>
        <taxon>Glossata</taxon>
        <taxon>Ditrysia</taxon>
        <taxon>Papilionoidea</taxon>
        <taxon>Papilionidae</taxon>
        <taxon>Parnassiinae</taxon>
        <taxon>Parnassini</taxon>
        <taxon>Parnassius</taxon>
        <taxon>Driopa</taxon>
    </lineage>
</organism>
<name>A0AAV1KZK3_9NEOP</name>
<dbReference type="GO" id="GO:0005829">
    <property type="term" value="C:cytosol"/>
    <property type="evidence" value="ECO:0007669"/>
    <property type="project" value="TreeGrafter"/>
</dbReference>
<dbReference type="GO" id="GO:0030267">
    <property type="term" value="F:glyoxylate reductase (NADPH) activity"/>
    <property type="evidence" value="ECO:0007669"/>
    <property type="project" value="TreeGrafter"/>
</dbReference>
<keyword evidence="1 3" id="KW-0560">Oxidoreductase</keyword>
<dbReference type="SUPFAM" id="SSF51735">
    <property type="entry name" value="NAD(P)-binding Rossmann-fold domains"/>
    <property type="match status" value="1"/>
</dbReference>
<reference evidence="6 7" key="1">
    <citation type="submission" date="2023-11" db="EMBL/GenBank/DDBJ databases">
        <authorList>
            <person name="Hedman E."/>
            <person name="Englund M."/>
            <person name="Stromberg M."/>
            <person name="Nyberg Akerstrom W."/>
            <person name="Nylinder S."/>
            <person name="Jareborg N."/>
            <person name="Kallberg Y."/>
            <person name="Kronander E."/>
        </authorList>
    </citation>
    <scope>NUCLEOTIDE SEQUENCE [LARGE SCALE GENOMIC DNA]</scope>
</reference>
<keyword evidence="7" id="KW-1185">Reference proteome</keyword>
<dbReference type="InterPro" id="IPR006139">
    <property type="entry name" value="D-isomer_2_OHA_DH_cat_dom"/>
</dbReference>
<dbReference type="PANTHER" id="PTHR10996:SF277">
    <property type="entry name" value="GLYOXYLATE REDUCTASE_HYDROXYPYRUVATE REDUCTASE"/>
    <property type="match status" value="1"/>
</dbReference>
<feature type="domain" description="D-isomer specific 2-hydroxyacid dehydrogenase catalytic" evidence="4">
    <location>
        <begin position="41"/>
        <end position="347"/>
    </location>
</feature>
<dbReference type="Proteomes" id="UP001314205">
    <property type="component" value="Unassembled WGS sequence"/>
</dbReference>
<dbReference type="InterPro" id="IPR029752">
    <property type="entry name" value="D-isomer_DH_CS1"/>
</dbReference>
<dbReference type="CDD" id="cd05301">
    <property type="entry name" value="GDH"/>
    <property type="match status" value="1"/>
</dbReference>
<dbReference type="InterPro" id="IPR036291">
    <property type="entry name" value="NAD(P)-bd_dom_sf"/>
</dbReference>
<evidence type="ECO:0000259" key="4">
    <source>
        <dbReference type="Pfam" id="PF00389"/>
    </source>
</evidence>
<evidence type="ECO:0000313" key="7">
    <source>
        <dbReference type="Proteomes" id="UP001314205"/>
    </source>
</evidence>
<evidence type="ECO:0000256" key="3">
    <source>
        <dbReference type="RuleBase" id="RU003719"/>
    </source>
</evidence>
<dbReference type="AlphaFoldDB" id="A0AAV1KZK3"/>
<feature type="domain" description="D-isomer specific 2-hydroxyacid dehydrogenase NAD-binding" evidence="5">
    <location>
        <begin position="140"/>
        <end position="318"/>
    </location>
</feature>
<dbReference type="InterPro" id="IPR006140">
    <property type="entry name" value="D-isomer_DH_NAD-bd"/>
</dbReference>
<dbReference type="PROSITE" id="PS00065">
    <property type="entry name" value="D_2_HYDROXYACID_DH_1"/>
    <property type="match status" value="1"/>
</dbReference>
<dbReference type="EMBL" id="CAVLGL010000081">
    <property type="protein sequence ID" value="CAK1587207.1"/>
    <property type="molecule type" value="Genomic_DNA"/>
</dbReference>
<dbReference type="PANTHER" id="PTHR10996">
    <property type="entry name" value="2-HYDROXYACID DEHYDROGENASE-RELATED"/>
    <property type="match status" value="1"/>
</dbReference>
<dbReference type="Pfam" id="PF00389">
    <property type="entry name" value="2-Hacid_dh"/>
    <property type="match status" value="1"/>
</dbReference>